<name>A0A212TEM8_9MICO</name>
<keyword evidence="2" id="KW-1185">Reference proteome</keyword>
<dbReference type="OrthoDB" id="9882453at2"/>
<reference evidence="1 2" key="1">
    <citation type="submission" date="2017-06" db="EMBL/GenBank/DDBJ databases">
        <authorList>
            <person name="Kim H.J."/>
            <person name="Triplett B.A."/>
        </authorList>
    </citation>
    <scope>NUCLEOTIDE SEQUENCE [LARGE SCALE GENOMIC DNA]</scope>
    <source>
        <strain evidence="1 2">DSM 22179</strain>
    </source>
</reference>
<evidence type="ECO:0000313" key="1">
    <source>
        <dbReference type="EMBL" id="SNC64482.1"/>
    </source>
</evidence>
<gene>
    <name evidence="1" type="ORF">SAMN05445756_1121</name>
</gene>
<dbReference type="PROSITE" id="PS51257">
    <property type="entry name" value="PROKAR_LIPOPROTEIN"/>
    <property type="match status" value="1"/>
</dbReference>
<dbReference type="AlphaFoldDB" id="A0A212TEM8"/>
<accession>A0A212TEM8</accession>
<sequence>MSRKTGVRDLLALGVVTTAVLAGCSQDDCQAGRETPTEVVSALLTETGPEATVESVCAYSGEGFESKTSDWLNAVREQAGGADAASELTVRELTGEQMARNHQVQVSTADGPVATVTVWDVSEDGDRYVVQPHDEDIPR</sequence>
<organism evidence="1 2">
    <name type="scientific">Kytococcus aerolatus</name>
    <dbReference type="NCBI Taxonomy" id="592308"/>
    <lineage>
        <taxon>Bacteria</taxon>
        <taxon>Bacillati</taxon>
        <taxon>Actinomycetota</taxon>
        <taxon>Actinomycetes</taxon>
        <taxon>Micrococcales</taxon>
        <taxon>Kytococcaceae</taxon>
        <taxon>Kytococcus</taxon>
    </lineage>
</organism>
<proteinExistence type="predicted"/>
<evidence type="ECO:0000313" key="2">
    <source>
        <dbReference type="Proteomes" id="UP000198122"/>
    </source>
</evidence>
<dbReference type="EMBL" id="FYEZ01000001">
    <property type="protein sequence ID" value="SNC64482.1"/>
    <property type="molecule type" value="Genomic_DNA"/>
</dbReference>
<protein>
    <recommendedName>
        <fullName evidence="3">Lipoprotein</fullName>
    </recommendedName>
</protein>
<dbReference type="RefSeq" id="WP_088818012.1">
    <property type="nucleotide sequence ID" value="NZ_FYEZ01000001.1"/>
</dbReference>
<evidence type="ECO:0008006" key="3">
    <source>
        <dbReference type="Google" id="ProtNLM"/>
    </source>
</evidence>
<dbReference type="Proteomes" id="UP000198122">
    <property type="component" value="Unassembled WGS sequence"/>
</dbReference>